<dbReference type="Pfam" id="PF05270">
    <property type="entry name" value="AbfB"/>
    <property type="match status" value="1"/>
</dbReference>
<accession>A0ABY6EBZ1</accession>
<dbReference type="PANTHER" id="PTHR43301:SF3">
    <property type="entry name" value="ARABINAN ENDO-1,5-ALPHA-L-ARABINOSIDASE A-RELATED"/>
    <property type="match status" value="1"/>
</dbReference>
<feature type="signal peptide" evidence="1">
    <location>
        <begin position="1"/>
        <end position="25"/>
    </location>
</feature>
<evidence type="ECO:0000313" key="4">
    <source>
        <dbReference type="Proteomes" id="UP001061298"/>
    </source>
</evidence>
<dbReference type="SUPFAM" id="SSF110221">
    <property type="entry name" value="AbfB domain"/>
    <property type="match status" value="1"/>
</dbReference>
<dbReference type="CDD" id="cd08983">
    <property type="entry name" value="GH43_Bt3655-like"/>
    <property type="match status" value="1"/>
</dbReference>
<keyword evidence="1" id="KW-0732">Signal</keyword>
<dbReference type="SUPFAM" id="SSF75005">
    <property type="entry name" value="Arabinanase/levansucrase/invertase"/>
    <property type="match status" value="2"/>
</dbReference>
<sequence length="476" mass="53089">MRTLLSRLAAILVAACLLFTGQVLTTPERAAAADPGYLMVHFTGEGATNQQMYLSHSTDGLHWNDLNGGGMVLRSTVGTQGVRDPAFVRSPDGSKYWITATDLCISCGQNWDTAINNGSRNLVVWESTDLVTWSKPWLLNVAGAIPDGRNAWAPEAIWDPETNDYVLYWATNVPFNGATKHRIFYARTNDFRTITTPQIYIDRPGTQEIIDTQIIQVPSGVGNYRYVRASGDGQITLEGSNSILGTWTRLGDLSGIGLTGSQVEGPMWMKFNGTNKWGLYLDQYATNGGYMPVVTTDPSNPAAYQKLASTSYNMGGTKKRHGWIMNLTTAEESRVLARWPNTQANRLQSYNFQDRYVRHTNFDVRIDQNVTSDDAEFRLRTGLAGSGTVSFESVNYPGYFLRHSNYDFQLAYNDGSSQFAADATFRQVAGLADSTWSSFQSYNYPDRYIRHYAYYLKLDPITTATARSDATFRVTN</sequence>
<dbReference type="InterPro" id="IPR023296">
    <property type="entry name" value="Glyco_hydro_beta-prop_sf"/>
</dbReference>
<gene>
    <name evidence="3" type="ORF">N8I84_40060</name>
</gene>
<feature type="domain" description="Alpha-L-arabinofuranosidase B arabinose-binding" evidence="2">
    <location>
        <begin position="346"/>
        <end position="474"/>
    </location>
</feature>
<dbReference type="Gene3D" id="2.80.10.50">
    <property type="match status" value="1"/>
</dbReference>
<feature type="chain" id="PRO_5045936529" evidence="1">
    <location>
        <begin position="26"/>
        <end position="476"/>
    </location>
</feature>
<organism evidence="3 4">
    <name type="scientific">Streptomyces cynarae</name>
    <dbReference type="NCBI Taxonomy" id="2981134"/>
    <lineage>
        <taxon>Bacteria</taxon>
        <taxon>Bacillati</taxon>
        <taxon>Actinomycetota</taxon>
        <taxon>Actinomycetes</taxon>
        <taxon>Kitasatosporales</taxon>
        <taxon>Streptomycetaceae</taxon>
        <taxon>Streptomyces</taxon>
    </lineage>
</organism>
<dbReference type="CDD" id="cd23399">
    <property type="entry name" value="beta-trefoil_ABD_ABFB"/>
    <property type="match status" value="1"/>
</dbReference>
<proteinExistence type="predicted"/>
<dbReference type="InterPro" id="IPR050727">
    <property type="entry name" value="GH43_arabinanases"/>
</dbReference>
<evidence type="ECO:0000259" key="2">
    <source>
        <dbReference type="Pfam" id="PF05270"/>
    </source>
</evidence>
<dbReference type="PANTHER" id="PTHR43301">
    <property type="entry name" value="ARABINAN ENDO-1,5-ALPHA-L-ARABINOSIDASE"/>
    <property type="match status" value="1"/>
</dbReference>
<evidence type="ECO:0000313" key="3">
    <source>
        <dbReference type="EMBL" id="UXY24187.1"/>
    </source>
</evidence>
<reference evidence="3" key="1">
    <citation type="submission" date="2022-10" db="EMBL/GenBank/DDBJ databases">
        <authorList>
            <person name="Mo P."/>
        </authorList>
    </citation>
    <scope>NUCLEOTIDE SEQUENCE</scope>
    <source>
        <strain evidence="3">HUAS 13-4</strain>
    </source>
</reference>
<evidence type="ECO:0000256" key="1">
    <source>
        <dbReference type="SAM" id="SignalP"/>
    </source>
</evidence>
<keyword evidence="4" id="KW-1185">Reference proteome</keyword>
<dbReference type="EMBL" id="CP106793">
    <property type="protein sequence ID" value="UXY24187.1"/>
    <property type="molecule type" value="Genomic_DNA"/>
</dbReference>
<dbReference type="InterPro" id="IPR036195">
    <property type="entry name" value="AbfB_ABD_sf"/>
</dbReference>
<dbReference type="GO" id="GO:0016787">
    <property type="term" value="F:hydrolase activity"/>
    <property type="evidence" value="ECO:0007669"/>
    <property type="project" value="UniProtKB-KW"/>
</dbReference>
<protein>
    <submittedName>
        <fullName evidence="3">Glycoside hydrolase family 43 protein</fullName>
    </submittedName>
</protein>
<dbReference type="InterPro" id="IPR007934">
    <property type="entry name" value="AbfB_ABD"/>
</dbReference>
<dbReference type="RefSeq" id="WP_263234421.1">
    <property type="nucleotide sequence ID" value="NZ_CP106793.1"/>
</dbReference>
<dbReference type="Proteomes" id="UP001061298">
    <property type="component" value="Chromosome"/>
</dbReference>
<name>A0ABY6EBZ1_9ACTN</name>
<keyword evidence="3" id="KW-0378">Hydrolase</keyword>
<dbReference type="Gene3D" id="2.115.10.20">
    <property type="entry name" value="Glycosyl hydrolase domain, family 43"/>
    <property type="match status" value="1"/>
</dbReference>